<dbReference type="GO" id="GO:0019104">
    <property type="term" value="F:DNA N-glycosylase activity"/>
    <property type="evidence" value="ECO:0007669"/>
    <property type="project" value="UniProtKB-UniRule"/>
</dbReference>
<accession>A0A6N7S948</accession>
<evidence type="ECO:0000256" key="11">
    <source>
        <dbReference type="ARBA" id="ARBA00023295"/>
    </source>
</evidence>
<dbReference type="GO" id="GO:0046872">
    <property type="term" value="F:metal ion binding"/>
    <property type="evidence" value="ECO:0007669"/>
    <property type="project" value="UniProtKB-KW"/>
</dbReference>
<evidence type="ECO:0000313" key="16">
    <source>
        <dbReference type="Proteomes" id="UP000433575"/>
    </source>
</evidence>
<evidence type="ECO:0000256" key="12">
    <source>
        <dbReference type="HAMAP-Rule" id="MF_00942"/>
    </source>
</evidence>
<keyword evidence="14" id="KW-0540">Nuclease</keyword>
<dbReference type="SMART" id="SM00478">
    <property type="entry name" value="ENDO3c"/>
    <property type="match status" value="1"/>
</dbReference>
<name>A0A6N7S948_9FIRM</name>
<keyword evidence="6 12" id="KW-0408">Iron</keyword>
<evidence type="ECO:0000313" key="15">
    <source>
        <dbReference type="EMBL" id="MSC34059.1"/>
    </source>
</evidence>
<dbReference type="SUPFAM" id="SSF48150">
    <property type="entry name" value="DNA-glycosylase"/>
    <property type="match status" value="1"/>
</dbReference>
<keyword evidence="11 12" id="KW-0326">Glycosidase</keyword>
<dbReference type="InterPro" id="IPR011257">
    <property type="entry name" value="DNA_glycosylase"/>
</dbReference>
<dbReference type="InterPro" id="IPR005759">
    <property type="entry name" value="Nth"/>
</dbReference>
<keyword evidence="17" id="KW-1185">Reference proteome</keyword>
<evidence type="ECO:0000256" key="7">
    <source>
        <dbReference type="ARBA" id="ARBA00023014"/>
    </source>
</evidence>
<reference evidence="16 17" key="1">
    <citation type="journal article" date="2019" name="Nat. Med.">
        <title>A library of human gut bacterial isolates paired with longitudinal multiomics data enables mechanistic microbiome research.</title>
        <authorList>
            <person name="Poyet M."/>
            <person name="Groussin M."/>
            <person name="Gibbons S.M."/>
            <person name="Avila-Pacheco J."/>
            <person name="Jiang X."/>
            <person name="Kearney S.M."/>
            <person name="Perrotta A.R."/>
            <person name="Berdy B."/>
            <person name="Zhao S."/>
            <person name="Lieberman T.D."/>
            <person name="Swanson P.K."/>
            <person name="Smith M."/>
            <person name="Roesemann S."/>
            <person name="Alexander J.E."/>
            <person name="Rich S.A."/>
            <person name="Livny J."/>
            <person name="Vlamakis H."/>
            <person name="Clish C."/>
            <person name="Bullock K."/>
            <person name="Deik A."/>
            <person name="Scott J."/>
            <person name="Pierce K.A."/>
            <person name="Xavier R.J."/>
            <person name="Alm E.J."/>
        </authorList>
    </citation>
    <scope>NUCLEOTIDE SEQUENCE [LARGE SCALE GENOMIC DNA]</scope>
    <source>
        <strain evidence="14 16">BIOML-A4</strain>
        <strain evidence="15 17">BIOML-A5</strain>
    </source>
</reference>
<dbReference type="PIRSF" id="PIRSF001435">
    <property type="entry name" value="Nth"/>
    <property type="match status" value="1"/>
</dbReference>
<dbReference type="EMBL" id="WKPJ01000024">
    <property type="protein sequence ID" value="MSA90329.1"/>
    <property type="molecule type" value="Genomic_DNA"/>
</dbReference>
<feature type="binding site" evidence="12">
    <location>
        <position position="195"/>
    </location>
    <ligand>
        <name>[4Fe-4S] cluster</name>
        <dbReference type="ChEBI" id="CHEBI:49883"/>
    </ligand>
</feature>
<evidence type="ECO:0000256" key="8">
    <source>
        <dbReference type="ARBA" id="ARBA00023125"/>
    </source>
</evidence>
<dbReference type="Proteomes" id="UP000433575">
    <property type="component" value="Unassembled WGS sequence"/>
</dbReference>
<evidence type="ECO:0000256" key="6">
    <source>
        <dbReference type="ARBA" id="ARBA00023004"/>
    </source>
</evidence>
<dbReference type="Proteomes" id="UP000480929">
    <property type="component" value="Unassembled WGS sequence"/>
</dbReference>
<dbReference type="Gene3D" id="1.10.1670.10">
    <property type="entry name" value="Helix-hairpin-Helix base-excision DNA repair enzymes (C-terminal)"/>
    <property type="match status" value="1"/>
</dbReference>
<dbReference type="GO" id="GO:0051539">
    <property type="term" value="F:4 iron, 4 sulfur cluster binding"/>
    <property type="evidence" value="ECO:0007669"/>
    <property type="project" value="UniProtKB-UniRule"/>
</dbReference>
<feature type="binding site" evidence="12">
    <location>
        <position position="185"/>
    </location>
    <ligand>
        <name>[4Fe-4S] cluster</name>
        <dbReference type="ChEBI" id="CHEBI:49883"/>
    </ligand>
</feature>
<dbReference type="Gene3D" id="1.10.340.30">
    <property type="entry name" value="Hypothetical protein, domain 2"/>
    <property type="match status" value="1"/>
</dbReference>
<dbReference type="Pfam" id="PF10576">
    <property type="entry name" value="EndIII_4Fe-2S"/>
    <property type="match status" value="1"/>
</dbReference>
<evidence type="ECO:0000313" key="17">
    <source>
        <dbReference type="Proteomes" id="UP000480929"/>
    </source>
</evidence>
<dbReference type="InterPro" id="IPR000445">
    <property type="entry name" value="HhH_motif"/>
</dbReference>
<dbReference type="InterPro" id="IPR003651">
    <property type="entry name" value="Endonuclease3_FeS-loop_motif"/>
</dbReference>
<evidence type="ECO:0000256" key="9">
    <source>
        <dbReference type="ARBA" id="ARBA00023204"/>
    </source>
</evidence>
<keyword evidence="8 12" id="KW-0238">DNA-binding</keyword>
<keyword evidence="5 12" id="KW-0378">Hydrolase</keyword>
<feature type="domain" description="HhH-GPD" evidence="13">
    <location>
        <begin position="35"/>
        <end position="183"/>
    </location>
</feature>
<evidence type="ECO:0000256" key="10">
    <source>
        <dbReference type="ARBA" id="ARBA00023239"/>
    </source>
</evidence>
<dbReference type="EMBL" id="WKPI01000026">
    <property type="protein sequence ID" value="MSC34059.1"/>
    <property type="molecule type" value="Genomic_DNA"/>
</dbReference>
<comment type="caution">
    <text evidence="14">The sequence shown here is derived from an EMBL/GenBank/DDBJ whole genome shotgun (WGS) entry which is preliminary data.</text>
</comment>
<keyword evidence="4 12" id="KW-0227">DNA damage</keyword>
<evidence type="ECO:0000256" key="1">
    <source>
        <dbReference type="ARBA" id="ARBA00008343"/>
    </source>
</evidence>
<evidence type="ECO:0000256" key="4">
    <source>
        <dbReference type="ARBA" id="ARBA00022763"/>
    </source>
</evidence>
<dbReference type="EC" id="4.2.99.18" evidence="12"/>
<comment type="catalytic activity">
    <reaction evidence="12">
        <text>2'-deoxyribonucleotide-(2'-deoxyribose 5'-phosphate)-2'-deoxyribonucleotide-DNA = a 3'-end 2'-deoxyribonucleotide-(2,3-dehydro-2,3-deoxyribose 5'-phosphate)-DNA + a 5'-end 5'-phospho-2'-deoxyribonucleoside-DNA + H(+)</text>
        <dbReference type="Rhea" id="RHEA:66592"/>
        <dbReference type="Rhea" id="RHEA-COMP:13180"/>
        <dbReference type="Rhea" id="RHEA-COMP:16897"/>
        <dbReference type="Rhea" id="RHEA-COMP:17067"/>
        <dbReference type="ChEBI" id="CHEBI:15378"/>
        <dbReference type="ChEBI" id="CHEBI:136412"/>
        <dbReference type="ChEBI" id="CHEBI:157695"/>
        <dbReference type="ChEBI" id="CHEBI:167181"/>
        <dbReference type="EC" id="4.2.99.18"/>
    </reaction>
</comment>
<gene>
    <name evidence="12 14" type="primary">nth</name>
    <name evidence="15" type="ORF">GKD88_13105</name>
    <name evidence="14" type="ORF">GKE08_13435</name>
</gene>
<dbReference type="PANTHER" id="PTHR10359">
    <property type="entry name" value="A/G-SPECIFIC ADENINE GLYCOSYLASE/ENDONUCLEASE III"/>
    <property type="match status" value="1"/>
</dbReference>
<dbReference type="OrthoDB" id="9800977at2"/>
<comment type="function">
    <text evidence="12">DNA repair enzyme that has both DNA N-glycosylase activity and AP-lyase activity. The DNA N-glycosylase activity releases various damaged pyrimidines from DNA by cleaving the N-glycosidic bond, leaving an AP (apurinic/apyrimidinic) site. The AP-lyase activity cleaves the phosphodiester bond 3' to the AP site by a beta-elimination, leaving a 3'-terminal unsaturated sugar and a product with a terminal 5'-phosphate.</text>
</comment>
<keyword evidence="2 12" id="KW-0004">4Fe-4S</keyword>
<dbReference type="Pfam" id="PF00633">
    <property type="entry name" value="HHH"/>
    <property type="match status" value="1"/>
</dbReference>
<dbReference type="GO" id="GO:0003677">
    <property type="term" value="F:DNA binding"/>
    <property type="evidence" value="ECO:0007669"/>
    <property type="project" value="UniProtKB-UniRule"/>
</dbReference>
<evidence type="ECO:0000259" key="13">
    <source>
        <dbReference type="SMART" id="SM00478"/>
    </source>
</evidence>
<dbReference type="GO" id="GO:0006285">
    <property type="term" value="P:base-excision repair, AP site formation"/>
    <property type="evidence" value="ECO:0007669"/>
    <property type="project" value="TreeGrafter"/>
</dbReference>
<proteinExistence type="inferred from homology"/>
<dbReference type="InterPro" id="IPR023170">
    <property type="entry name" value="HhH_base_excis_C"/>
</dbReference>
<comment type="similarity">
    <text evidence="1 12">Belongs to the Nth/MutY family.</text>
</comment>
<dbReference type="PANTHER" id="PTHR10359:SF18">
    <property type="entry name" value="ENDONUCLEASE III"/>
    <property type="match status" value="1"/>
</dbReference>
<feature type="binding site" evidence="12">
    <location>
        <position position="192"/>
    </location>
    <ligand>
        <name>[4Fe-4S] cluster</name>
        <dbReference type="ChEBI" id="CHEBI:49883"/>
    </ligand>
</feature>
<keyword evidence="3 12" id="KW-0479">Metal-binding</keyword>
<keyword evidence="14" id="KW-0255">Endonuclease</keyword>
<sequence length="225" mass="25370">MKVDEILAKLTEMFPDAHCELIHRNPFELAVAVVLSAQTTDVSVNKVTPQLFEKFPTPQALASASLEEIESCIHRIGLYHNKAKSIQGLARGVVEQFDGVMPQTMEELMSLPGVGRKSANVIMSVCFGMPAIAVDTHVERVSKRLRLAAPKDTVLEVEKKLMRKLPKSEWSHAHHLFIFFGRYFCKAKNPQCQDCPFTSFCREYQAQQKQAEKVEKQKRVKAKAA</sequence>
<evidence type="ECO:0000256" key="2">
    <source>
        <dbReference type="ARBA" id="ARBA00022485"/>
    </source>
</evidence>
<evidence type="ECO:0000313" key="14">
    <source>
        <dbReference type="EMBL" id="MSA90329.1"/>
    </source>
</evidence>
<dbReference type="SMART" id="SM00525">
    <property type="entry name" value="FES"/>
    <property type="match status" value="1"/>
</dbReference>
<keyword evidence="9 12" id="KW-0234">DNA repair</keyword>
<dbReference type="FunFam" id="1.10.1670.10:FF:000001">
    <property type="entry name" value="Endonuclease III"/>
    <property type="match status" value="1"/>
</dbReference>
<dbReference type="HAMAP" id="MF_00942">
    <property type="entry name" value="Nth"/>
    <property type="match status" value="1"/>
</dbReference>
<dbReference type="InterPro" id="IPR003265">
    <property type="entry name" value="HhH-GPD_domain"/>
</dbReference>
<dbReference type="CDD" id="cd00056">
    <property type="entry name" value="ENDO3c"/>
    <property type="match status" value="1"/>
</dbReference>
<dbReference type="AlphaFoldDB" id="A0A6N7S948"/>
<keyword evidence="7 12" id="KW-0411">Iron-sulfur</keyword>
<keyword evidence="10 12" id="KW-0456">Lyase</keyword>
<dbReference type="GO" id="GO:0140078">
    <property type="term" value="F:class I DNA-(apurinic or apyrimidinic site) endonuclease activity"/>
    <property type="evidence" value="ECO:0007669"/>
    <property type="project" value="UniProtKB-EC"/>
</dbReference>
<dbReference type="RefSeq" id="WP_154239547.1">
    <property type="nucleotide sequence ID" value="NZ_AP031450.1"/>
</dbReference>
<dbReference type="NCBIfam" id="TIGR01083">
    <property type="entry name" value="nth"/>
    <property type="match status" value="1"/>
</dbReference>
<comment type="cofactor">
    <cofactor evidence="12">
        <name>[4Fe-4S] cluster</name>
        <dbReference type="ChEBI" id="CHEBI:49883"/>
    </cofactor>
    <text evidence="12">Binds 1 [4Fe-4S] cluster.</text>
</comment>
<evidence type="ECO:0000256" key="3">
    <source>
        <dbReference type="ARBA" id="ARBA00022723"/>
    </source>
</evidence>
<dbReference type="Pfam" id="PF00730">
    <property type="entry name" value="HhH-GPD"/>
    <property type="match status" value="1"/>
</dbReference>
<feature type="binding site" evidence="12">
    <location>
        <position position="201"/>
    </location>
    <ligand>
        <name>[4Fe-4S] cluster</name>
        <dbReference type="ChEBI" id="CHEBI:49883"/>
    </ligand>
</feature>
<dbReference type="FunFam" id="1.10.340.30:FF:000001">
    <property type="entry name" value="Endonuclease III"/>
    <property type="match status" value="1"/>
</dbReference>
<evidence type="ECO:0000256" key="5">
    <source>
        <dbReference type="ARBA" id="ARBA00022801"/>
    </source>
</evidence>
<protein>
    <recommendedName>
        <fullName evidence="12">Endonuclease III</fullName>
        <ecNumber evidence="12">4.2.99.18</ecNumber>
    </recommendedName>
    <alternativeName>
        <fullName evidence="12">DNA-(apurinic or apyrimidinic site) lyase</fullName>
    </alternativeName>
</protein>
<organism evidence="14 16">
    <name type="scientific">Holdemania massiliensis</name>
    <dbReference type="NCBI Taxonomy" id="1468449"/>
    <lineage>
        <taxon>Bacteria</taxon>
        <taxon>Bacillati</taxon>
        <taxon>Bacillota</taxon>
        <taxon>Erysipelotrichia</taxon>
        <taxon>Erysipelotrichales</taxon>
        <taxon>Erysipelotrichaceae</taxon>
        <taxon>Holdemania</taxon>
    </lineage>
</organism>